<dbReference type="EMBL" id="CAESAJ010000060">
    <property type="protein sequence ID" value="CAB4337468.1"/>
    <property type="molecule type" value="Genomic_DNA"/>
</dbReference>
<accession>A0A6J5Z7N1</accession>
<dbReference type="AlphaFoldDB" id="A0A6J5Z7N1"/>
<reference evidence="2" key="1">
    <citation type="submission" date="2020-05" db="EMBL/GenBank/DDBJ databases">
        <authorList>
            <person name="Chiriac C."/>
            <person name="Salcher M."/>
            <person name="Ghai R."/>
            <person name="Kavagutti S V."/>
        </authorList>
    </citation>
    <scope>NUCLEOTIDE SEQUENCE</scope>
</reference>
<dbReference type="InterPro" id="IPR032830">
    <property type="entry name" value="XPB/Ssl2_N"/>
</dbReference>
<dbReference type="Pfam" id="PF13625">
    <property type="entry name" value="Helicase_C_3"/>
    <property type="match status" value="1"/>
</dbReference>
<protein>
    <submittedName>
        <fullName evidence="2">Unannotated protein</fullName>
    </submittedName>
</protein>
<feature type="domain" description="Helicase XPB/Ssl2 N-terminal" evidence="1">
    <location>
        <begin position="475"/>
        <end position="597"/>
    </location>
</feature>
<evidence type="ECO:0000259" key="1">
    <source>
        <dbReference type="Pfam" id="PF13625"/>
    </source>
</evidence>
<evidence type="ECO:0000313" key="2">
    <source>
        <dbReference type="EMBL" id="CAB4337468.1"/>
    </source>
</evidence>
<proteinExistence type="predicted"/>
<organism evidence="2">
    <name type="scientific">freshwater metagenome</name>
    <dbReference type="NCBI Taxonomy" id="449393"/>
    <lineage>
        <taxon>unclassified sequences</taxon>
        <taxon>metagenomes</taxon>
        <taxon>ecological metagenomes</taxon>
    </lineage>
</organism>
<gene>
    <name evidence="2" type="ORF">UFOPK3770_00678</name>
</gene>
<sequence length="768" mass="83417">MSSQPANSRPRSLADDLRTRDDAALRAMLIARPDLVHPMPNDIGQLAVRATTGPSVNAALEGLNAIELAICEVLAALPDPTSITAIRDGVQHAQGFDDAVLERVVSSLVEVGLVWGTHEELHLVRVAREAFGAYPCELAQSMSDSRAQVKLYEQDSQLALDELQTMPEQAQDIAMQLAWSPVGTMRNAQRKVTREKAKTALEYLLVRDFIVPTSDTTVIMPREVALAIRQGQLIKELPSEDGDAWFDVVDSARIDSSGAHMAIDFVTSVETLLEEWSVNPPTQLRGGGVAVRDLVQATQILRLSQHQTALIIEVAYAAGLVAAEVNGAWLPTPHYDRWLGLDDASRWVNLATAWRLMNRAPHLIAQDTGERITALSPGVERTFIEPLRNTVIEVYLSGPDGSAASVQTMTSYLDWHRPRRSSLARARAITAILEEADFVGVLGAGALTSMGRALYQDAQPEAALSSLLPPPVDHIIVQSDLTALAPGRLLPIPRRTMNVIADVESSGVATTYRFTEQSIRRALDQGQSSQDILTFLAQLSRTPLPQPLTYLIEDVARKHGHLRVGVATVYLRCDDEQLINHVQADRRLTSLKLRSIAPGVVVSSASPDEVLEKLRETGYAPVPESADGAVLIHRPDARRTGSRTLATQTQNPAATHRLVNAALRILRTNEATAIQKSGTGNAPRVTTDETIVILESALGLEGQVLMGYADKMGRTSELTVEPLTLSGGFLTAFDVQSNEVRTFTVARITGAVLVEMELIVHESEGATP</sequence>
<name>A0A6J5Z7N1_9ZZZZ</name>